<evidence type="ECO:0000256" key="3">
    <source>
        <dbReference type="ARBA" id="ARBA00022448"/>
    </source>
</evidence>
<keyword evidence="3" id="KW-0813">Transport</keyword>
<evidence type="ECO:0000256" key="5">
    <source>
        <dbReference type="ARBA" id="ARBA00022692"/>
    </source>
</evidence>
<keyword evidence="5 8" id="KW-0812">Transmembrane</keyword>
<comment type="subcellular location">
    <subcellularLocation>
        <location evidence="1">Cell membrane</location>
        <topology evidence="1">Multi-pass membrane protein</topology>
    </subcellularLocation>
</comment>
<dbReference type="PANTHER" id="PTHR36838:SF1">
    <property type="entry name" value="SLR1864 PROTEIN"/>
    <property type="match status" value="1"/>
</dbReference>
<keyword evidence="6 8" id="KW-1133">Transmembrane helix</keyword>
<evidence type="ECO:0000313" key="9">
    <source>
        <dbReference type="EMBL" id="MCZ2721445.1"/>
    </source>
</evidence>
<dbReference type="Proteomes" id="UP001149719">
    <property type="component" value="Unassembled WGS sequence"/>
</dbReference>
<evidence type="ECO:0000256" key="4">
    <source>
        <dbReference type="ARBA" id="ARBA00022475"/>
    </source>
</evidence>
<dbReference type="InterPro" id="IPR038770">
    <property type="entry name" value="Na+/solute_symporter_sf"/>
</dbReference>
<keyword evidence="4" id="KW-1003">Cell membrane</keyword>
<evidence type="ECO:0000256" key="1">
    <source>
        <dbReference type="ARBA" id="ARBA00004651"/>
    </source>
</evidence>
<comment type="similarity">
    <text evidence="2">Belongs to the auxin efflux carrier (TC 2.A.69) family.</text>
</comment>
<dbReference type="Pfam" id="PF03547">
    <property type="entry name" value="Mem_trans"/>
    <property type="match status" value="1"/>
</dbReference>
<dbReference type="RefSeq" id="WP_269124239.1">
    <property type="nucleotide sequence ID" value="NZ_JAPUBN010000013.1"/>
</dbReference>
<keyword evidence="10" id="KW-1185">Reference proteome</keyword>
<dbReference type="PANTHER" id="PTHR36838">
    <property type="entry name" value="AUXIN EFFLUX CARRIER FAMILY PROTEIN"/>
    <property type="match status" value="1"/>
</dbReference>
<feature type="transmembrane region" description="Helical" evidence="8">
    <location>
        <begin position="95"/>
        <end position="115"/>
    </location>
</feature>
<feature type="transmembrane region" description="Helical" evidence="8">
    <location>
        <begin position="255"/>
        <end position="275"/>
    </location>
</feature>
<sequence length="308" mass="32890">MLDILLKIMPLFALVAIGYFCKSKTIINAQGLKYLTHFVMYLSLPAVLLGKLSTTDFATLIDIPFLIAYLLSLASVILIAGAIGYLVFEKNKKNSIMLGLGGVYGNIGFLAIPVLTTTVGEWVSVPLALMLTLDLLILLPLATFLLQLTNTSENSQSTPLKALKRSLLNPLILSIALGLLLSVLEVQLPNDLLSGLGWLGSAAGPCAMFIVGTALFGRKVSQKPMAALYISAIKLLIMPFVVFVFMSMLNVDSTWVVAATLGASMPCAAVLGVIAEEHKAIPHQASTAVLLTTIFSVISIPVLINLFN</sequence>
<feature type="transmembrane region" description="Helical" evidence="8">
    <location>
        <begin position="66"/>
        <end position="88"/>
    </location>
</feature>
<evidence type="ECO:0000256" key="2">
    <source>
        <dbReference type="ARBA" id="ARBA00010145"/>
    </source>
</evidence>
<protein>
    <submittedName>
        <fullName evidence="9">AEC family transporter</fullName>
    </submittedName>
</protein>
<organism evidence="9 10">
    <name type="scientific">Marinomonas phaeophyticola</name>
    <dbReference type="NCBI Taxonomy" id="3004091"/>
    <lineage>
        <taxon>Bacteria</taxon>
        <taxon>Pseudomonadati</taxon>
        <taxon>Pseudomonadota</taxon>
        <taxon>Gammaproteobacteria</taxon>
        <taxon>Oceanospirillales</taxon>
        <taxon>Oceanospirillaceae</taxon>
        <taxon>Marinomonas</taxon>
    </lineage>
</organism>
<feature type="transmembrane region" description="Helical" evidence="8">
    <location>
        <begin position="167"/>
        <end position="184"/>
    </location>
</feature>
<feature type="transmembrane region" description="Helical" evidence="8">
    <location>
        <begin position="34"/>
        <end position="54"/>
    </location>
</feature>
<proteinExistence type="inferred from homology"/>
<name>A0ABT4JSY0_9GAMM</name>
<keyword evidence="7 8" id="KW-0472">Membrane</keyword>
<feature type="transmembrane region" description="Helical" evidence="8">
    <location>
        <begin position="6"/>
        <end position="22"/>
    </location>
</feature>
<feature type="transmembrane region" description="Helical" evidence="8">
    <location>
        <begin position="127"/>
        <end position="146"/>
    </location>
</feature>
<dbReference type="EMBL" id="JAPUBN010000013">
    <property type="protein sequence ID" value="MCZ2721445.1"/>
    <property type="molecule type" value="Genomic_DNA"/>
</dbReference>
<evidence type="ECO:0000256" key="8">
    <source>
        <dbReference type="SAM" id="Phobius"/>
    </source>
</evidence>
<comment type="caution">
    <text evidence="9">The sequence shown here is derived from an EMBL/GenBank/DDBJ whole genome shotgun (WGS) entry which is preliminary data.</text>
</comment>
<reference evidence="9" key="1">
    <citation type="submission" date="2022-12" db="EMBL/GenBank/DDBJ databases">
        <title>Marinomonas 15G1-11 sp. nov, isolated from marine algae.</title>
        <authorList>
            <person name="Butt M."/>
            <person name="Choi D.G."/>
            <person name="Kim J.M."/>
            <person name="Lee J.K."/>
            <person name="Baek J.H."/>
            <person name="Jeon C.O."/>
        </authorList>
    </citation>
    <scope>NUCLEOTIDE SEQUENCE</scope>
    <source>
        <strain evidence="9">15G1-11</strain>
    </source>
</reference>
<accession>A0ABT4JSY0</accession>
<dbReference type="Gene3D" id="1.20.1530.20">
    <property type="match status" value="1"/>
</dbReference>
<feature type="transmembrane region" description="Helical" evidence="8">
    <location>
        <begin position="228"/>
        <end position="249"/>
    </location>
</feature>
<feature type="transmembrane region" description="Helical" evidence="8">
    <location>
        <begin position="287"/>
        <end position="307"/>
    </location>
</feature>
<feature type="transmembrane region" description="Helical" evidence="8">
    <location>
        <begin position="196"/>
        <end position="216"/>
    </location>
</feature>
<evidence type="ECO:0000256" key="6">
    <source>
        <dbReference type="ARBA" id="ARBA00022989"/>
    </source>
</evidence>
<evidence type="ECO:0000256" key="7">
    <source>
        <dbReference type="ARBA" id="ARBA00023136"/>
    </source>
</evidence>
<dbReference type="InterPro" id="IPR004776">
    <property type="entry name" value="Mem_transp_PIN-like"/>
</dbReference>
<evidence type="ECO:0000313" key="10">
    <source>
        <dbReference type="Proteomes" id="UP001149719"/>
    </source>
</evidence>
<gene>
    <name evidence="9" type="ORF">O1D97_07210</name>
</gene>